<keyword evidence="3 5" id="KW-1133">Transmembrane helix</keyword>
<dbReference type="PROSITE" id="PS51751">
    <property type="entry name" value="EXPERA"/>
    <property type="match status" value="1"/>
</dbReference>
<proteinExistence type="predicted"/>
<protein>
    <recommendedName>
        <fullName evidence="7">EXPERA domain-containing protein</fullName>
    </recommendedName>
</protein>
<feature type="transmembrane region" description="Helical" evidence="6">
    <location>
        <begin position="140"/>
        <end position="163"/>
    </location>
</feature>
<gene>
    <name evidence="8" type="primary">g1491</name>
    <name evidence="8" type="ORF">EsDP_00001491</name>
</gene>
<dbReference type="InterPro" id="IPR033118">
    <property type="entry name" value="EXPERA"/>
</dbReference>
<evidence type="ECO:0000256" key="3">
    <source>
        <dbReference type="ARBA" id="ARBA00022989"/>
    </source>
</evidence>
<keyword evidence="4 5" id="KW-0472">Membrane</keyword>
<comment type="caution">
    <text evidence="8">The sequence shown here is derived from an EMBL/GenBank/DDBJ whole genome shotgun (WGS) entry which is preliminary data.</text>
</comment>
<evidence type="ECO:0000259" key="7">
    <source>
        <dbReference type="PROSITE" id="PS51751"/>
    </source>
</evidence>
<feature type="transmembrane region" description="Helical" evidence="6">
    <location>
        <begin position="104"/>
        <end position="128"/>
    </location>
</feature>
<evidence type="ECO:0000256" key="1">
    <source>
        <dbReference type="ARBA" id="ARBA00004141"/>
    </source>
</evidence>
<evidence type="ECO:0000256" key="4">
    <source>
        <dbReference type="ARBA" id="ARBA00023136"/>
    </source>
</evidence>
<dbReference type="EMBL" id="BAAFGZ010000033">
    <property type="protein sequence ID" value="GAB0133075.1"/>
    <property type="molecule type" value="Genomic_DNA"/>
</dbReference>
<accession>A0ABQ0CHZ8</accession>
<evidence type="ECO:0000313" key="9">
    <source>
        <dbReference type="Proteomes" id="UP001562357"/>
    </source>
</evidence>
<feature type="domain" description="EXPERA" evidence="7">
    <location>
        <begin position="6"/>
        <end position="156"/>
    </location>
</feature>
<dbReference type="Proteomes" id="UP001562357">
    <property type="component" value="Unassembled WGS sequence"/>
</dbReference>
<evidence type="ECO:0000256" key="6">
    <source>
        <dbReference type="SAM" id="Phobius"/>
    </source>
</evidence>
<organism evidence="8 9">
    <name type="scientific">Epichloe bromicola</name>
    <dbReference type="NCBI Taxonomy" id="79588"/>
    <lineage>
        <taxon>Eukaryota</taxon>
        <taxon>Fungi</taxon>
        <taxon>Dikarya</taxon>
        <taxon>Ascomycota</taxon>
        <taxon>Pezizomycotina</taxon>
        <taxon>Sordariomycetes</taxon>
        <taxon>Hypocreomycetidae</taxon>
        <taxon>Hypocreales</taxon>
        <taxon>Clavicipitaceae</taxon>
        <taxon>Epichloe</taxon>
    </lineage>
</organism>
<evidence type="ECO:0000256" key="2">
    <source>
        <dbReference type="ARBA" id="ARBA00022692"/>
    </source>
</evidence>
<evidence type="ECO:0000256" key="5">
    <source>
        <dbReference type="PROSITE-ProRule" id="PRU01087"/>
    </source>
</evidence>
<reference evidence="9" key="1">
    <citation type="submission" date="2024-06" db="EMBL/GenBank/DDBJ databases">
        <title>Draft Genome Sequences of Epichloe bromicola Strains Isolated from Elymus ciliaris.</title>
        <authorList>
            <consortium name="Epichloe bromicola genome sequencing consortium"/>
            <person name="Miura A."/>
            <person name="Imano S."/>
            <person name="Ashida A."/>
            <person name="Sato I."/>
            <person name="Chiba S."/>
            <person name="Tanaka A."/>
            <person name="Camagna M."/>
            <person name="Takemoto D."/>
        </authorList>
    </citation>
    <scope>NUCLEOTIDE SEQUENCE [LARGE SCALE GENOMIC DNA]</scope>
    <source>
        <strain evidence="9">DP</strain>
    </source>
</reference>
<sequence length="181" mass="20223">MSSRMRDKVYLPIVGTQLLGMLLLDLVPLYPECLWRRPSSPLHALVSLRAWWAARSGDPYFGAAQHEPWFEAFLYVEVLVQLPLTLYLVAELGSLRPTSGAAELAGLAYGCVTFMGAVACCCEIWRMGPDRVRDEHWGGLFWGTYLPFCIVAGVMAVDMYLRLLPRVQTPARRANTASRAS</sequence>
<keyword evidence="2 5" id="KW-0812">Transmembrane</keyword>
<keyword evidence="9" id="KW-1185">Reference proteome</keyword>
<evidence type="ECO:0000313" key="8">
    <source>
        <dbReference type="EMBL" id="GAB0133075.1"/>
    </source>
</evidence>
<name>A0ABQ0CHZ8_9HYPO</name>
<dbReference type="Pfam" id="PF05241">
    <property type="entry name" value="EBP"/>
    <property type="match status" value="1"/>
</dbReference>
<comment type="subcellular location">
    <subcellularLocation>
        <location evidence="1">Membrane</location>
        <topology evidence="1">Multi-pass membrane protein</topology>
    </subcellularLocation>
</comment>